<name>A0A176Y8T0_9BRAD</name>
<comment type="caution">
    <text evidence="2">The sequence shown here is derived from an EMBL/GenBank/DDBJ whole genome shotgun (WGS) entry which is preliminary data.</text>
</comment>
<reference evidence="2 3" key="1">
    <citation type="submission" date="2016-03" db="EMBL/GenBank/DDBJ databases">
        <title>Draft Genome Sequence of the Strain BR 10245 (Bradyrhizobium sp.) isolated from nodules of Centrolobium paraense.</title>
        <authorList>
            <person name="Simoes-Araujo J.L.Sr."/>
            <person name="Barauna A.C."/>
            <person name="Silva K."/>
            <person name="Zilli J.E."/>
        </authorList>
    </citation>
    <scope>NUCLEOTIDE SEQUENCE [LARGE SCALE GENOMIC DNA]</scope>
    <source>
        <strain evidence="2 3">BR 10245</strain>
    </source>
</reference>
<dbReference type="EMBL" id="LUUB01000114">
    <property type="protein sequence ID" value="OAE99871.1"/>
    <property type="molecule type" value="Genomic_DNA"/>
</dbReference>
<accession>A0A176Y8T0</accession>
<dbReference type="Proteomes" id="UP000076959">
    <property type="component" value="Unassembled WGS sequence"/>
</dbReference>
<gene>
    <name evidence="2" type="ORF">AYJ54_31725</name>
</gene>
<sequence>MSETRHYGPGSDGGGQTWATVATLLQTAKMNNLDPFAWLALTLQRIANGWPSNEIDALMPWNRAV</sequence>
<dbReference type="InterPro" id="IPR039552">
    <property type="entry name" value="IS66_C"/>
</dbReference>
<organism evidence="2 3">
    <name type="scientific">Bradyrhizobium centrolobii</name>
    <dbReference type="NCBI Taxonomy" id="1505087"/>
    <lineage>
        <taxon>Bacteria</taxon>
        <taxon>Pseudomonadati</taxon>
        <taxon>Pseudomonadota</taxon>
        <taxon>Alphaproteobacteria</taxon>
        <taxon>Hyphomicrobiales</taxon>
        <taxon>Nitrobacteraceae</taxon>
        <taxon>Bradyrhizobium</taxon>
    </lineage>
</organism>
<evidence type="ECO:0000313" key="2">
    <source>
        <dbReference type="EMBL" id="OAE99871.1"/>
    </source>
</evidence>
<keyword evidence="3" id="KW-1185">Reference proteome</keyword>
<feature type="domain" description="Transposase IS66 C-terminal" evidence="1">
    <location>
        <begin position="23"/>
        <end position="61"/>
    </location>
</feature>
<dbReference type="Pfam" id="PF13817">
    <property type="entry name" value="DDE_Tnp_IS66_C"/>
    <property type="match status" value="1"/>
</dbReference>
<dbReference type="AlphaFoldDB" id="A0A176Y8T0"/>
<dbReference type="STRING" id="1505087.AYJ54_31725"/>
<proteinExistence type="predicted"/>
<evidence type="ECO:0000259" key="1">
    <source>
        <dbReference type="Pfam" id="PF13817"/>
    </source>
</evidence>
<protein>
    <recommendedName>
        <fullName evidence="1">Transposase IS66 C-terminal domain-containing protein</fullName>
    </recommendedName>
</protein>
<evidence type="ECO:0000313" key="3">
    <source>
        <dbReference type="Proteomes" id="UP000076959"/>
    </source>
</evidence>